<evidence type="ECO:0000256" key="1">
    <source>
        <dbReference type="SAM" id="MobiDB-lite"/>
    </source>
</evidence>
<evidence type="ECO:0000313" key="3">
    <source>
        <dbReference type="EMBL" id="WXA95214.1"/>
    </source>
</evidence>
<dbReference type="Gene3D" id="2.60.40.1120">
    <property type="entry name" value="Carboxypeptidase-like, regulatory domain"/>
    <property type="match status" value="4"/>
</dbReference>
<dbReference type="Proteomes" id="UP001379533">
    <property type="component" value="Chromosome"/>
</dbReference>
<dbReference type="PROSITE" id="PS50106">
    <property type="entry name" value="PDZ"/>
    <property type="match status" value="1"/>
</dbReference>
<dbReference type="Pfam" id="PF17820">
    <property type="entry name" value="PDZ_6"/>
    <property type="match status" value="1"/>
</dbReference>
<dbReference type="InterPro" id="IPR001478">
    <property type="entry name" value="PDZ"/>
</dbReference>
<reference evidence="3 4" key="1">
    <citation type="submission" date="2021-12" db="EMBL/GenBank/DDBJ databases">
        <title>Discovery of the Pendulisporaceae a myxobacterial family with distinct sporulation behavior and unique specialized metabolism.</title>
        <authorList>
            <person name="Garcia R."/>
            <person name="Popoff A."/>
            <person name="Bader C.D."/>
            <person name="Loehr J."/>
            <person name="Walesch S."/>
            <person name="Walt C."/>
            <person name="Boldt J."/>
            <person name="Bunk B."/>
            <person name="Haeckl F.J.F.P.J."/>
            <person name="Gunesch A.P."/>
            <person name="Birkelbach J."/>
            <person name="Nuebel U."/>
            <person name="Pietschmann T."/>
            <person name="Bach T."/>
            <person name="Mueller R."/>
        </authorList>
    </citation>
    <scope>NUCLEOTIDE SEQUENCE [LARGE SCALE GENOMIC DNA]</scope>
    <source>
        <strain evidence="3 4">MSr12523</strain>
    </source>
</reference>
<name>A0ABZ2KEB8_9BACT</name>
<protein>
    <submittedName>
        <fullName evidence="3">Carboxypeptidase regulatory-like domain-containing protein</fullName>
    </submittedName>
</protein>
<dbReference type="InterPro" id="IPR008969">
    <property type="entry name" value="CarboxyPept-like_regulatory"/>
</dbReference>
<dbReference type="SUPFAM" id="SSF50156">
    <property type="entry name" value="PDZ domain-like"/>
    <property type="match status" value="1"/>
</dbReference>
<proteinExistence type="predicted"/>
<keyword evidence="4" id="KW-1185">Reference proteome</keyword>
<feature type="region of interest" description="Disordered" evidence="1">
    <location>
        <begin position="483"/>
        <end position="502"/>
    </location>
</feature>
<dbReference type="SMART" id="SM00228">
    <property type="entry name" value="PDZ"/>
    <property type="match status" value="1"/>
</dbReference>
<dbReference type="InterPro" id="IPR013784">
    <property type="entry name" value="Carb-bd-like_fold"/>
</dbReference>
<dbReference type="Pfam" id="PF13620">
    <property type="entry name" value="CarboxypepD_reg"/>
    <property type="match status" value="3"/>
</dbReference>
<gene>
    <name evidence="3" type="ORF">LZC95_53445</name>
</gene>
<dbReference type="EMBL" id="CP089982">
    <property type="protein sequence ID" value="WXA95214.1"/>
    <property type="molecule type" value="Genomic_DNA"/>
</dbReference>
<dbReference type="InterPro" id="IPR036034">
    <property type="entry name" value="PDZ_sf"/>
</dbReference>
<dbReference type="SUPFAM" id="SSF49464">
    <property type="entry name" value="Carboxypeptidase regulatory domain-like"/>
    <property type="match status" value="3"/>
</dbReference>
<accession>A0ABZ2KEB8</accession>
<organism evidence="3 4">
    <name type="scientific">Pendulispora brunnea</name>
    <dbReference type="NCBI Taxonomy" id="2905690"/>
    <lineage>
        <taxon>Bacteria</taxon>
        <taxon>Pseudomonadati</taxon>
        <taxon>Myxococcota</taxon>
        <taxon>Myxococcia</taxon>
        <taxon>Myxococcales</taxon>
        <taxon>Sorangiineae</taxon>
        <taxon>Pendulisporaceae</taxon>
        <taxon>Pendulispora</taxon>
    </lineage>
</organism>
<sequence length="1002" mass="104470">MPLSGPFDRILALMAVLRTRADAVRDGVYIVVCLLFMAGIPGSAVRPIVYERVAPPVPETIRDRDAALDVDVRTSEGERLPHARVRALAVIDGRVHAAGEGITNADGFVHIEHLPRAEHWVLADAPGRARAATTVALTQGARSVVLSLEPEHFLDVDVKDERGGGLAGVEIEVTGRDPLPVGARTDLDGHARVGRLTRGPYVATARLPGLEEVTQRGLLEGSTAHFVLRRLGVIIARVRDGGEPAPGARVQISGATLWPPRAAETDANGQLRIASLSAGTYALRANRGDRVSAIELDVAVNGGDEREVELNLEPGMQVATRVIEGDQEGASDAIPIVGARVTLVEGGLSPFPIEGVTDRDGQARLGPIARGSAALSARADGYVARGGIPVPESPSGPVVIALPRGGTVIGRVTDTRGFPVDGATIVLFGTDFHGAPIDDDPRRTSFRDAHFSATLAGPRPLVPAGELGVMPGPVPPIPRATDPAPGVASMSVSDPSGKPPEPWVTRADGTYRATPATPGRIRALVRHPQYVEVTSDVVTLASGGEARIDVVMHAGGSLEGHVVDARGHAIDGARVTVSAVRGGLERATRTMADGSFAFASLPESIGLTVTRDDNPGSPSVNLPLTIPDGQKREITVTMPDPRPALRVRVNDDRGYALDAVQLSASSLDPDAPLRSTAYTDARGEASIPGARGVAIRLEARAPDRAPTIVTVDADAVEPVIVALGRAESATGEVRSSRGDRLQDAEIVLYTEIGARRTRTDAEGLFTLGELSPGPARLVVRAAGYAPAERSVSIGKSGGNRPTALARVELKSEGSVSGTVVDAQNRPVQGARIARDQVPTYLAVGATPRGMAVSDAQGRFRLGELEEGAVTLEAFAPDVGRVRLDGVRIVAGRTTSGIVLAFPRDGEKREASTASPDMAGVAVTLGTDEDGDIVLAAVAEGSAAERAGLAPGDAVLEVDGAAVHTMPEARAKLQGPANLDVIIKVRRGDAPLTLRVAREPVRR</sequence>
<dbReference type="RefSeq" id="WP_394845823.1">
    <property type="nucleotide sequence ID" value="NZ_CP089982.1"/>
</dbReference>
<dbReference type="SUPFAM" id="SSF49452">
    <property type="entry name" value="Starch-binding domain-like"/>
    <property type="match status" value="3"/>
</dbReference>
<evidence type="ECO:0000259" key="2">
    <source>
        <dbReference type="PROSITE" id="PS50106"/>
    </source>
</evidence>
<dbReference type="Gene3D" id="2.30.42.10">
    <property type="match status" value="1"/>
</dbReference>
<dbReference type="InterPro" id="IPR041489">
    <property type="entry name" value="PDZ_6"/>
</dbReference>
<feature type="domain" description="PDZ" evidence="2">
    <location>
        <begin position="898"/>
        <end position="999"/>
    </location>
</feature>
<evidence type="ECO:0000313" key="4">
    <source>
        <dbReference type="Proteomes" id="UP001379533"/>
    </source>
</evidence>